<dbReference type="InterPro" id="IPR008197">
    <property type="entry name" value="WAP_dom"/>
</dbReference>
<keyword evidence="1" id="KW-0732">Signal</keyword>
<dbReference type="GO" id="GO:0045087">
    <property type="term" value="P:innate immune response"/>
    <property type="evidence" value="ECO:0007669"/>
    <property type="project" value="TreeGrafter"/>
</dbReference>
<feature type="domain" description="WAP" evidence="4">
    <location>
        <begin position="101"/>
        <end position="155"/>
    </location>
</feature>
<dbReference type="AlphaFoldDB" id="A0AAV4DKQ7"/>
<evidence type="ECO:0000256" key="3">
    <source>
        <dbReference type="SAM" id="MobiDB-lite"/>
    </source>
</evidence>
<dbReference type="GO" id="GO:0004867">
    <property type="term" value="F:serine-type endopeptidase inhibitor activity"/>
    <property type="evidence" value="ECO:0007669"/>
    <property type="project" value="TreeGrafter"/>
</dbReference>
<feature type="compositionally biased region" description="Basic and acidic residues" evidence="3">
    <location>
        <begin position="721"/>
        <end position="738"/>
    </location>
</feature>
<feature type="compositionally biased region" description="Low complexity" evidence="3">
    <location>
        <begin position="169"/>
        <end position="179"/>
    </location>
</feature>
<organism evidence="5 6">
    <name type="scientific">Plakobranchus ocellatus</name>
    <dbReference type="NCBI Taxonomy" id="259542"/>
    <lineage>
        <taxon>Eukaryota</taxon>
        <taxon>Metazoa</taxon>
        <taxon>Spiralia</taxon>
        <taxon>Lophotrochozoa</taxon>
        <taxon>Mollusca</taxon>
        <taxon>Gastropoda</taxon>
        <taxon>Heterobranchia</taxon>
        <taxon>Euthyneura</taxon>
        <taxon>Panpulmonata</taxon>
        <taxon>Sacoglossa</taxon>
        <taxon>Placobranchoidea</taxon>
        <taxon>Plakobranchidae</taxon>
        <taxon>Plakobranchus</taxon>
    </lineage>
</organism>
<dbReference type="PANTHER" id="PTHR19441:SF30">
    <property type="entry name" value="ELAFIN"/>
    <property type="match status" value="1"/>
</dbReference>
<keyword evidence="6" id="KW-1185">Reference proteome</keyword>
<protein>
    <recommendedName>
        <fullName evidence="4">WAP domain-containing protein</fullName>
    </recommendedName>
</protein>
<dbReference type="Proteomes" id="UP000735302">
    <property type="component" value="Unassembled WGS sequence"/>
</dbReference>
<evidence type="ECO:0000256" key="2">
    <source>
        <dbReference type="ARBA" id="ARBA00023157"/>
    </source>
</evidence>
<evidence type="ECO:0000313" key="6">
    <source>
        <dbReference type="Proteomes" id="UP000735302"/>
    </source>
</evidence>
<evidence type="ECO:0000313" key="5">
    <source>
        <dbReference type="EMBL" id="GFO44867.1"/>
    </source>
</evidence>
<evidence type="ECO:0000256" key="1">
    <source>
        <dbReference type="ARBA" id="ARBA00022729"/>
    </source>
</evidence>
<dbReference type="Gene3D" id="4.10.75.10">
    <property type="entry name" value="Elafin-like"/>
    <property type="match status" value="2"/>
</dbReference>
<dbReference type="InterPro" id="IPR036645">
    <property type="entry name" value="Elafin-like_sf"/>
</dbReference>
<keyword evidence="2" id="KW-1015">Disulfide bond</keyword>
<feature type="domain" description="WAP" evidence="4">
    <location>
        <begin position="333"/>
        <end position="379"/>
    </location>
</feature>
<feature type="region of interest" description="Disordered" evidence="3">
    <location>
        <begin position="719"/>
        <end position="738"/>
    </location>
</feature>
<dbReference type="SMART" id="SM00289">
    <property type="entry name" value="WR1"/>
    <property type="match status" value="1"/>
</dbReference>
<accession>A0AAV4DKQ7</accession>
<dbReference type="EMBL" id="BLXT01007982">
    <property type="protein sequence ID" value="GFO44867.1"/>
    <property type="molecule type" value="Genomic_DNA"/>
</dbReference>
<dbReference type="SMART" id="SM00217">
    <property type="entry name" value="WAP"/>
    <property type="match status" value="2"/>
</dbReference>
<dbReference type="InterPro" id="IPR006150">
    <property type="entry name" value="Cys_repeat_1"/>
</dbReference>
<dbReference type="PROSITE" id="PS51390">
    <property type="entry name" value="WAP"/>
    <property type="match status" value="2"/>
</dbReference>
<feature type="region of interest" description="Disordered" evidence="3">
    <location>
        <begin position="493"/>
        <end position="512"/>
    </location>
</feature>
<dbReference type="PANTHER" id="PTHR19441">
    <property type="entry name" value="WHEY ACDIC PROTEIN WAP"/>
    <property type="match status" value="1"/>
</dbReference>
<dbReference type="Pfam" id="PF00095">
    <property type="entry name" value="WAP"/>
    <property type="match status" value="2"/>
</dbReference>
<dbReference type="InterPro" id="IPR050514">
    <property type="entry name" value="WAP_four-disulfide_core"/>
</dbReference>
<sequence>MLMFCSLAASMEDTCQRLSCGDQGWECRNLRVCDSSATCNIAVPTCIYKDTSRYRIPNICPMGGNPVVDTSGKEVTCGGVKDCPLGFICKGGVCCPGAMADVALPTCQSLVKPNYNLPLFSTLEVCANQCTRDGDCAEEQICCFRTCGSKCVKIDSKAQAKTAPNIVTASSLSSSSSSPSSPPDASPSSISAPLPISLNSYGENNEGVPQKQGAGVYKPDLDEDRPPPPNQLVPQFTQSQDGGVQDSYASEDFSSDIFGLTQEEEVDVTEPATPVGEEETTKTTINVVAVAPIIKPKDNNFRKGPIPAKSIQVNAPSVSNTQVNMQTNPADDYPQKSGVCPRQPSVVICGQRPCDRDSVCPGPTKCCPTHCGQVCVTPQASAAGGLGGRLGRLQGTLFRDIGAYKQPTNSATLRGRREDFTDPTSPGVFGRTLRDYGVDFASQNARSGRAPIRGPSFPNFQNVGEPEEGRFYKPGEGLLLEYGFRSPGVGAGLSPARSATAMGSREEQQTPTSAVAAAARNSSQRGNFQVQDNTRSLDTAEVTSAVPSSLGASDLNRGSADDSYKMTAATEADGRGQSNSNDIIIKAVSTAFGLNSPPWPSNNARRGVSKTRPSGGLLGGYALSFPDSPSSSSGYSSGTGIDIDSNVANIGFAPRVSSRSPFGGFSGYGPNGFFDTSSRSSGRSGLDGYDTVDAGAFGNINKADYEKLGLDTVTNSFNKTTESESRKSRIVDIIDSPK</sequence>
<dbReference type="CDD" id="cd00199">
    <property type="entry name" value="WAP"/>
    <property type="match status" value="1"/>
</dbReference>
<feature type="region of interest" description="Disordered" evidence="3">
    <location>
        <begin position="446"/>
        <end position="465"/>
    </location>
</feature>
<reference evidence="5 6" key="1">
    <citation type="journal article" date="2021" name="Elife">
        <title>Chloroplast acquisition without the gene transfer in kleptoplastic sea slugs, Plakobranchus ocellatus.</title>
        <authorList>
            <person name="Maeda T."/>
            <person name="Takahashi S."/>
            <person name="Yoshida T."/>
            <person name="Shimamura S."/>
            <person name="Takaki Y."/>
            <person name="Nagai Y."/>
            <person name="Toyoda A."/>
            <person name="Suzuki Y."/>
            <person name="Arimoto A."/>
            <person name="Ishii H."/>
            <person name="Satoh N."/>
            <person name="Nishiyama T."/>
            <person name="Hasebe M."/>
            <person name="Maruyama T."/>
            <person name="Minagawa J."/>
            <person name="Obokata J."/>
            <person name="Shigenobu S."/>
        </authorList>
    </citation>
    <scope>NUCLEOTIDE SEQUENCE [LARGE SCALE GENOMIC DNA]</scope>
</reference>
<dbReference type="GO" id="GO:0019731">
    <property type="term" value="P:antibacterial humoral response"/>
    <property type="evidence" value="ECO:0007669"/>
    <property type="project" value="TreeGrafter"/>
</dbReference>
<comment type="caution">
    <text evidence="5">The sequence shown here is derived from an EMBL/GenBank/DDBJ whole genome shotgun (WGS) entry which is preliminary data.</text>
</comment>
<dbReference type="GO" id="GO:0005615">
    <property type="term" value="C:extracellular space"/>
    <property type="evidence" value="ECO:0007669"/>
    <property type="project" value="TreeGrafter"/>
</dbReference>
<proteinExistence type="predicted"/>
<name>A0AAV4DKQ7_9GAST</name>
<gene>
    <name evidence="5" type="ORF">PoB_007137200</name>
</gene>
<feature type="region of interest" description="Disordered" evidence="3">
    <location>
        <begin position="169"/>
        <end position="246"/>
    </location>
</feature>
<evidence type="ECO:0000259" key="4">
    <source>
        <dbReference type="PROSITE" id="PS51390"/>
    </source>
</evidence>
<dbReference type="SUPFAM" id="SSF57256">
    <property type="entry name" value="Elafin-like"/>
    <property type="match status" value="2"/>
</dbReference>
<feature type="compositionally biased region" description="Polar residues" evidence="3">
    <location>
        <begin position="232"/>
        <end position="242"/>
    </location>
</feature>
<feature type="compositionally biased region" description="Low complexity" evidence="3">
    <location>
        <begin position="186"/>
        <end position="198"/>
    </location>
</feature>